<feature type="domain" description="DUF4099" evidence="2">
    <location>
        <begin position="6"/>
        <end position="87"/>
    </location>
</feature>
<reference evidence="3 4" key="1">
    <citation type="submission" date="2019-04" db="EMBL/GenBank/DDBJ databases">
        <title>Pedobacter sp. RP-3-22 sp. nov., isolated from Arctic soil.</title>
        <authorList>
            <person name="Dahal R.H."/>
            <person name="Kim D.-U."/>
        </authorList>
    </citation>
    <scope>NUCLEOTIDE SEQUENCE [LARGE SCALE GENOMIC DNA]</scope>
    <source>
        <strain evidence="3 4">RP-3-22</strain>
    </source>
</reference>
<dbReference type="EMBL" id="SWBR01000003">
    <property type="protein sequence ID" value="TKC08031.1"/>
    <property type="molecule type" value="Genomic_DNA"/>
</dbReference>
<feature type="region of interest" description="Disordered" evidence="1">
    <location>
        <begin position="236"/>
        <end position="271"/>
    </location>
</feature>
<dbReference type="InterPro" id="IPR025343">
    <property type="entry name" value="DUF4099"/>
</dbReference>
<gene>
    <name evidence="3" type="ORF">FA048_12775</name>
</gene>
<organism evidence="3 4">
    <name type="scientific">Pedobacter polaris</name>
    <dbReference type="NCBI Taxonomy" id="2571273"/>
    <lineage>
        <taxon>Bacteria</taxon>
        <taxon>Pseudomonadati</taxon>
        <taxon>Bacteroidota</taxon>
        <taxon>Sphingobacteriia</taxon>
        <taxon>Sphingobacteriales</taxon>
        <taxon>Sphingobacteriaceae</taxon>
        <taxon>Pedobacter</taxon>
    </lineage>
</organism>
<dbReference type="OrthoDB" id="835269at2"/>
<proteinExistence type="predicted"/>
<evidence type="ECO:0000259" key="2">
    <source>
        <dbReference type="Pfam" id="PF13351"/>
    </source>
</evidence>
<dbReference type="Proteomes" id="UP000309488">
    <property type="component" value="Unassembled WGS sequence"/>
</dbReference>
<feature type="compositionally biased region" description="Polar residues" evidence="1">
    <location>
        <begin position="254"/>
        <end position="271"/>
    </location>
</feature>
<accession>A0A4U1CR01</accession>
<name>A0A4U1CR01_9SPHI</name>
<sequence length="271" mass="30358">MLKEIFKEKDLPIKDLEKIGLATKGKLLIDVNDLQAILSGKRTDMISLKNLSADGLNIDQLDAKISMKPNAKGKLDLIIHPIYKEASYPPFLTDVEAQKLQNGESVNISKTTVDSAGNKKQILVEFDKDTKEFVITDTDKVIVPDMVNNEKLTLEQKERYRKGQEVELKDGTVFQMNNTDRKGMVSNKTALIVSLLLDGGISYLLMTGLKALFSKKHDEVQSKDFGKGYEQAFKDMQAQLSQDKKQHNSFEIGHSNSNENSRGYTRSGASR</sequence>
<dbReference type="AlphaFoldDB" id="A0A4U1CR01"/>
<evidence type="ECO:0000256" key="1">
    <source>
        <dbReference type="SAM" id="MobiDB-lite"/>
    </source>
</evidence>
<keyword evidence="4" id="KW-1185">Reference proteome</keyword>
<comment type="caution">
    <text evidence="3">The sequence shown here is derived from an EMBL/GenBank/DDBJ whole genome shotgun (WGS) entry which is preliminary data.</text>
</comment>
<evidence type="ECO:0000313" key="3">
    <source>
        <dbReference type="EMBL" id="TKC08031.1"/>
    </source>
</evidence>
<evidence type="ECO:0000313" key="4">
    <source>
        <dbReference type="Proteomes" id="UP000309488"/>
    </source>
</evidence>
<dbReference type="Pfam" id="PF13351">
    <property type="entry name" value="DUF4099"/>
    <property type="match status" value="1"/>
</dbReference>
<dbReference type="RefSeq" id="WP_136841593.1">
    <property type="nucleotide sequence ID" value="NZ_SWBR01000003.1"/>
</dbReference>
<protein>
    <submittedName>
        <fullName evidence="3">DUF4099 domain-containing protein</fullName>
    </submittedName>
</protein>